<comment type="subcellular location">
    <subcellularLocation>
        <location evidence="1">Cell outer membrane</location>
    </subcellularLocation>
</comment>
<dbReference type="GO" id="GO:0015562">
    <property type="term" value="F:efflux transmembrane transporter activity"/>
    <property type="evidence" value="ECO:0007669"/>
    <property type="project" value="InterPro"/>
</dbReference>
<dbReference type="HOGENOM" id="CLU_012817_10_0_12"/>
<protein>
    <submittedName>
        <fullName evidence="8">Outer membrane efflux protein</fullName>
    </submittedName>
</protein>
<evidence type="ECO:0000256" key="7">
    <source>
        <dbReference type="ARBA" id="ARBA00023237"/>
    </source>
</evidence>
<dbReference type="SUPFAM" id="SSF56954">
    <property type="entry name" value="Outer membrane efflux proteins (OEP)"/>
    <property type="match status" value="1"/>
</dbReference>
<dbReference type="KEGG" id="tpi:TREPR_2712"/>
<dbReference type="PANTHER" id="PTHR30026">
    <property type="entry name" value="OUTER MEMBRANE PROTEIN TOLC"/>
    <property type="match status" value="1"/>
</dbReference>
<dbReference type="eggNOG" id="COG1538">
    <property type="taxonomic scope" value="Bacteria"/>
</dbReference>
<keyword evidence="6" id="KW-0472">Membrane</keyword>
<evidence type="ECO:0000256" key="2">
    <source>
        <dbReference type="ARBA" id="ARBA00007613"/>
    </source>
</evidence>
<keyword evidence="3" id="KW-0813">Transport</keyword>
<dbReference type="GO" id="GO:0009279">
    <property type="term" value="C:cell outer membrane"/>
    <property type="evidence" value="ECO:0007669"/>
    <property type="project" value="UniProtKB-SubCell"/>
</dbReference>
<organism evidence="8 9">
    <name type="scientific">Treponema primitia (strain ATCC BAA-887 / DSM 12427 / ZAS-2)</name>
    <dbReference type="NCBI Taxonomy" id="545694"/>
    <lineage>
        <taxon>Bacteria</taxon>
        <taxon>Pseudomonadati</taxon>
        <taxon>Spirochaetota</taxon>
        <taxon>Spirochaetia</taxon>
        <taxon>Spirochaetales</taxon>
        <taxon>Treponemataceae</taxon>
        <taxon>Treponema</taxon>
    </lineage>
</organism>
<dbReference type="EMBL" id="CP001843">
    <property type="protein sequence ID" value="AEF85596.1"/>
    <property type="molecule type" value="Genomic_DNA"/>
</dbReference>
<reference evidence="9" key="1">
    <citation type="submission" date="2009-12" db="EMBL/GenBank/DDBJ databases">
        <title>Complete sequence of Treponema primitia strain ZAS-2.</title>
        <authorList>
            <person name="Tetu S.G."/>
            <person name="Matson E."/>
            <person name="Ren Q."/>
            <person name="Seshadri R."/>
            <person name="Elbourne L."/>
            <person name="Hassan K.A."/>
            <person name="Durkin A."/>
            <person name="Radune D."/>
            <person name="Mohamoud Y."/>
            <person name="Shay R."/>
            <person name="Jin S."/>
            <person name="Zhang X."/>
            <person name="Lucey K."/>
            <person name="Ballor N.R."/>
            <person name="Ottesen E."/>
            <person name="Rosenthal R."/>
            <person name="Allen A."/>
            <person name="Leadbetter J.R."/>
            <person name="Paulsen I.T."/>
        </authorList>
    </citation>
    <scope>NUCLEOTIDE SEQUENCE [LARGE SCALE GENOMIC DNA]</scope>
    <source>
        <strain evidence="9">ATCC BAA-887 / DSM 12427 / ZAS-2</strain>
    </source>
</reference>
<sequence>MTANAGEYDLESYLRRVEQNNPDLSLAYKELDLAKENVVQARSALLPNIGAQGSYTRNLQDIKQSAPVAADLTTGRIIRQDIDSNYDNELTLGVGVNQTIFDAAALSRYNQARKGREIQEQALETRRQNLRAAAKKLYARTQLAVAVVHIMEASEHTSEEIYQSIERKYKAGVATELDLLMAEVDWKSKIPTTAESRKNAELATIAFKNLGWIPLSEEVVLTETDEALPVIPGTPQLNAVFSGRPDYRALLLNRELSDIGQRAAMSAFLPTVSGGFSFAFGGMGNDSLTGDYDYTSMQLKLGVNIPLFAGGYRLSRMKSAKTEQEKAALSLIKKQMEIESELIEIRLNLDEASERINSARLIEAMARRAVALAQTAYINGAATQLSVTEAINKLDQASLGLHSAIFEYRSAYYDWELATGIVR</sequence>
<keyword evidence="4" id="KW-1134">Transmembrane beta strand</keyword>
<evidence type="ECO:0000313" key="8">
    <source>
        <dbReference type="EMBL" id="AEF85596.1"/>
    </source>
</evidence>
<evidence type="ECO:0000256" key="4">
    <source>
        <dbReference type="ARBA" id="ARBA00022452"/>
    </source>
</evidence>
<gene>
    <name evidence="8" type="ordered locus">TREPR_2712</name>
</gene>
<dbReference type="Proteomes" id="UP000009223">
    <property type="component" value="Chromosome"/>
</dbReference>
<dbReference type="GO" id="GO:1990281">
    <property type="term" value="C:efflux pump complex"/>
    <property type="evidence" value="ECO:0007669"/>
    <property type="project" value="TreeGrafter"/>
</dbReference>
<dbReference type="AlphaFoldDB" id="F5YQM2"/>
<evidence type="ECO:0000256" key="3">
    <source>
        <dbReference type="ARBA" id="ARBA00022448"/>
    </source>
</evidence>
<keyword evidence="5" id="KW-0812">Transmembrane</keyword>
<proteinExistence type="inferred from homology"/>
<dbReference type="InterPro" id="IPR051906">
    <property type="entry name" value="TolC-like"/>
</dbReference>
<dbReference type="PANTHER" id="PTHR30026:SF20">
    <property type="entry name" value="OUTER MEMBRANE PROTEIN TOLC"/>
    <property type="match status" value="1"/>
</dbReference>
<evidence type="ECO:0000256" key="1">
    <source>
        <dbReference type="ARBA" id="ARBA00004442"/>
    </source>
</evidence>
<reference evidence="8 9" key="2">
    <citation type="journal article" date="2011" name="ISME J.">
        <title>RNA-seq reveals cooperative metabolic interactions between two termite-gut spirochete species in co-culture.</title>
        <authorList>
            <person name="Rosenthal A.Z."/>
            <person name="Matson E.G."/>
            <person name="Eldar A."/>
            <person name="Leadbetter J.R."/>
        </authorList>
    </citation>
    <scope>NUCLEOTIDE SEQUENCE [LARGE SCALE GENOMIC DNA]</scope>
    <source>
        <strain evidence="9">ATCC BAA-887 / DSM 12427 / ZAS-2</strain>
    </source>
</reference>
<dbReference type="Pfam" id="PF02321">
    <property type="entry name" value="OEP"/>
    <property type="match status" value="2"/>
</dbReference>
<dbReference type="GO" id="GO:0015288">
    <property type="term" value="F:porin activity"/>
    <property type="evidence" value="ECO:0007669"/>
    <property type="project" value="TreeGrafter"/>
</dbReference>
<evidence type="ECO:0000256" key="5">
    <source>
        <dbReference type="ARBA" id="ARBA00022692"/>
    </source>
</evidence>
<accession>F5YQM2</accession>
<name>F5YQM2_TREPZ</name>
<evidence type="ECO:0000256" key="6">
    <source>
        <dbReference type="ARBA" id="ARBA00023136"/>
    </source>
</evidence>
<evidence type="ECO:0000313" key="9">
    <source>
        <dbReference type="Proteomes" id="UP000009223"/>
    </source>
</evidence>
<dbReference type="InterPro" id="IPR003423">
    <property type="entry name" value="OMP_efflux"/>
</dbReference>
<keyword evidence="7" id="KW-0998">Cell outer membrane</keyword>
<dbReference type="STRING" id="545694.TREPR_2712"/>
<keyword evidence="9" id="KW-1185">Reference proteome</keyword>
<comment type="similarity">
    <text evidence="2">Belongs to the outer membrane factor (OMF) (TC 1.B.17) family.</text>
</comment>
<dbReference type="Gene3D" id="1.20.1600.10">
    <property type="entry name" value="Outer membrane efflux proteins (OEP)"/>
    <property type="match status" value="1"/>
</dbReference>